<feature type="signal peptide" evidence="1">
    <location>
        <begin position="1"/>
        <end position="27"/>
    </location>
</feature>
<name>A0ABD7USV2_STRPY</name>
<evidence type="ECO:0000256" key="1">
    <source>
        <dbReference type="SAM" id="SignalP"/>
    </source>
</evidence>
<feature type="chain" id="PRO_5044858914" description="Fibrinogen-binding protein" evidence="1">
    <location>
        <begin position="28"/>
        <end position="106"/>
    </location>
</feature>
<proteinExistence type="predicted"/>
<keyword evidence="1" id="KW-0732">Signal</keyword>
<reference evidence="2 3" key="1">
    <citation type="submission" date="2018-10" db="EMBL/GenBank/DDBJ databases">
        <authorList>
            <person name="Rosinski-Chupin I."/>
        </authorList>
    </citation>
    <scope>NUCLEOTIDE SEQUENCE [LARGE SCALE GENOMIC DNA]</scope>
    <source>
        <strain evidence="2 3">S119</strain>
    </source>
</reference>
<dbReference type="Proteomes" id="UP000274496">
    <property type="component" value="Chromosome"/>
</dbReference>
<evidence type="ECO:0000313" key="3">
    <source>
        <dbReference type="Proteomes" id="UP000274496"/>
    </source>
</evidence>
<accession>A0ABD7USV2</accession>
<dbReference type="RefSeq" id="WP_002993880.1">
    <property type="nucleotide sequence ID" value="NZ_AP019548.1"/>
</dbReference>
<dbReference type="SMR" id="A0ABD7USV2"/>
<dbReference type="EMBL" id="LR031521">
    <property type="protein sequence ID" value="VDC38616.1"/>
    <property type="molecule type" value="Genomic_DNA"/>
</dbReference>
<evidence type="ECO:0000313" key="2">
    <source>
        <dbReference type="EMBL" id="VDC38616.1"/>
    </source>
</evidence>
<evidence type="ECO:0008006" key="4">
    <source>
        <dbReference type="Google" id="ProtNLM"/>
    </source>
</evidence>
<dbReference type="AlphaFoldDB" id="A0ABD7USV2"/>
<protein>
    <recommendedName>
        <fullName evidence="4">Fibrinogen-binding protein</fullName>
    </recommendedName>
</protein>
<organism evidence="2 3">
    <name type="scientific">Streptococcus pyogenes</name>
    <dbReference type="NCBI Taxonomy" id="1314"/>
    <lineage>
        <taxon>Bacteria</taxon>
        <taxon>Bacillati</taxon>
        <taxon>Bacillota</taxon>
        <taxon>Bacilli</taxon>
        <taxon>Lactobacillales</taxon>
        <taxon>Streptococcaceae</taxon>
        <taxon>Streptococcus</taxon>
    </lineage>
</organism>
<gene>
    <name evidence="2" type="ORF">SP119_0338</name>
</gene>
<sequence>MKKTLLLSTAVLTLAGTVALLTHSVDASTYSYYSTSHFLRQDGRETLREAKYAAELQIRNLLSQYHINGKEYNNYFRYYYRQAMQARNIDEVNKIIEDLEKNLQAQ</sequence>